<accession>A0ABQ5FJA5</accession>
<evidence type="ECO:0000313" key="2">
    <source>
        <dbReference type="Proteomes" id="UP001151760"/>
    </source>
</evidence>
<dbReference type="EMBL" id="BQNB010017458">
    <property type="protein sequence ID" value="GJT63403.1"/>
    <property type="molecule type" value="Genomic_DNA"/>
</dbReference>
<organism evidence="1 2">
    <name type="scientific">Tanacetum coccineum</name>
    <dbReference type="NCBI Taxonomy" id="301880"/>
    <lineage>
        <taxon>Eukaryota</taxon>
        <taxon>Viridiplantae</taxon>
        <taxon>Streptophyta</taxon>
        <taxon>Embryophyta</taxon>
        <taxon>Tracheophyta</taxon>
        <taxon>Spermatophyta</taxon>
        <taxon>Magnoliopsida</taxon>
        <taxon>eudicotyledons</taxon>
        <taxon>Gunneridae</taxon>
        <taxon>Pentapetalae</taxon>
        <taxon>asterids</taxon>
        <taxon>campanulids</taxon>
        <taxon>Asterales</taxon>
        <taxon>Asteraceae</taxon>
        <taxon>Asteroideae</taxon>
        <taxon>Anthemideae</taxon>
        <taxon>Anthemidinae</taxon>
        <taxon>Tanacetum</taxon>
    </lineage>
</organism>
<comment type="caution">
    <text evidence="1">The sequence shown here is derived from an EMBL/GenBank/DDBJ whole genome shotgun (WGS) entry which is preliminary data.</text>
</comment>
<reference evidence="1" key="1">
    <citation type="journal article" date="2022" name="Int. J. Mol. Sci.">
        <title>Draft Genome of Tanacetum Coccineum: Genomic Comparison of Closely Related Tanacetum-Family Plants.</title>
        <authorList>
            <person name="Yamashiro T."/>
            <person name="Shiraishi A."/>
            <person name="Nakayama K."/>
            <person name="Satake H."/>
        </authorList>
    </citation>
    <scope>NUCLEOTIDE SEQUENCE</scope>
</reference>
<keyword evidence="2" id="KW-1185">Reference proteome</keyword>
<dbReference type="Proteomes" id="UP001151760">
    <property type="component" value="Unassembled WGS sequence"/>
</dbReference>
<protein>
    <submittedName>
        <fullName evidence="1">Uncharacterized protein</fullName>
    </submittedName>
</protein>
<reference evidence="1" key="2">
    <citation type="submission" date="2022-01" db="EMBL/GenBank/DDBJ databases">
        <authorList>
            <person name="Yamashiro T."/>
            <person name="Shiraishi A."/>
            <person name="Satake H."/>
            <person name="Nakayama K."/>
        </authorList>
    </citation>
    <scope>NUCLEOTIDE SEQUENCE</scope>
</reference>
<proteinExistence type="predicted"/>
<evidence type="ECO:0000313" key="1">
    <source>
        <dbReference type="EMBL" id="GJT63403.1"/>
    </source>
</evidence>
<gene>
    <name evidence="1" type="ORF">Tco_1006936</name>
</gene>
<sequence length="195" mass="21302">MQFLEMSTVKTFANGYARACTLHLQLAYAHCICTLHLRIAFASQDIEKAKACMLAKAQASEASSKAKVEACGSKVKVEACGSKAKLQASTKTLIVKAQNYFPSINNESTDMETTNKRNTDKDCIVDSNSAMSKGKYVPVCKKHKPNMYSPVPVIGYVLGLANVTTWDEIEKKMGARKSKTYVDKAKGKRKVSCGS</sequence>
<name>A0ABQ5FJA5_9ASTR</name>